<protein>
    <submittedName>
        <fullName evidence="3">Uncharacterized protein LOC109079198</fullName>
    </submittedName>
</protein>
<dbReference type="GeneID" id="109079198"/>
<dbReference type="KEGG" id="ccar:109079198"/>
<feature type="domain" description="DUF4806" evidence="2">
    <location>
        <begin position="148"/>
        <end position="214"/>
    </location>
</feature>
<dbReference type="PANTHER" id="PTHR34153">
    <property type="entry name" value="SI:CH211-262H13.3-RELATED-RELATED"/>
    <property type="match status" value="1"/>
</dbReference>
<organism evidence="3">
    <name type="scientific">Cyprinus carpio</name>
    <name type="common">Common carp</name>
    <dbReference type="NCBI Taxonomy" id="7962"/>
    <lineage>
        <taxon>Eukaryota</taxon>
        <taxon>Metazoa</taxon>
        <taxon>Chordata</taxon>
        <taxon>Craniata</taxon>
        <taxon>Vertebrata</taxon>
        <taxon>Euteleostomi</taxon>
        <taxon>Actinopterygii</taxon>
        <taxon>Neopterygii</taxon>
        <taxon>Teleostei</taxon>
        <taxon>Ostariophysi</taxon>
        <taxon>Cypriniformes</taxon>
        <taxon>Cyprinidae</taxon>
        <taxon>Cyprininae</taxon>
        <taxon>Cyprinus</taxon>
    </lineage>
</organism>
<dbReference type="Pfam" id="PF16064">
    <property type="entry name" value="DUF4806"/>
    <property type="match status" value="1"/>
</dbReference>
<dbReference type="PANTHER" id="PTHR34153:SF2">
    <property type="entry name" value="SI:CH211-262H13.3-RELATED"/>
    <property type="match status" value="1"/>
</dbReference>
<dbReference type="Proteomes" id="UP001155660">
    <property type="component" value="Unplaced"/>
</dbReference>
<evidence type="ECO:0000259" key="2">
    <source>
        <dbReference type="Pfam" id="PF16064"/>
    </source>
</evidence>
<sequence>MSGQKPPRRKMKSVRIGPPGGCLMDSEEESGPPPKQLLPPAPTVNLPVVIPNTTFTPVPITTLPAAAAPPPQGTYTEMLQNWQPMDDVPPLRSCQTFRIAPQQSSEPALLREVLTKLEMVLDQQSTILRLLQLREDQGQLLNIEEGLLPLQDLPQLLSLEQRIQQSPDYKQKLINWLGLIGGADVRDCTWRILKRLIANSLAKNLNWRGVNGKTSVATLQLREVVICSLEETARTKLAAVRRNHQPITANAAEMEVEGTIRRWLQLAADREGGRKRRLLEKAAV</sequence>
<feature type="compositionally biased region" description="Basic residues" evidence="1">
    <location>
        <begin position="1"/>
        <end position="13"/>
    </location>
</feature>
<feature type="region of interest" description="Disordered" evidence="1">
    <location>
        <begin position="1"/>
        <end position="36"/>
    </location>
</feature>
<dbReference type="OrthoDB" id="8939517at2759"/>
<proteinExistence type="predicted"/>
<dbReference type="AlphaFoldDB" id="A0A9R0ATU0"/>
<evidence type="ECO:0000313" key="3">
    <source>
        <dbReference type="RefSeq" id="XP_042610030.1"/>
    </source>
</evidence>
<dbReference type="RefSeq" id="XP_042610030.1">
    <property type="nucleotide sequence ID" value="XM_042754096.1"/>
</dbReference>
<gene>
    <name evidence="3" type="primary">LOC109079198</name>
</gene>
<dbReference type="InterPro" id="IPR032071">
    <property type="entry name" value="DUF4806"/>
</dbReference>
<accession>A0A9R0ATU0</accession>
<name>A0A9R0ATU0_CYPCA</name>
<reference evidence="3" key="1">
    <citation type="submission" date="2025-08" db="UniProtKB">
        <authorList>
            <consortium name="RefSeq"/>
        </authorList>
    </citation>
    <scope>IDENTIFICATION</scope>
    <source>
        <tissue evidence="3">Muscle</tissue>
    </source>
</reference>
<evidence type="ECO:0000256" key="1">
    <source>
        <dbReference type="SAM" id="MobiDB-lite"/>
    </source>
</evidence>